<dbReference type="InterPro" id="IPR001851">
    <property type="entry name" value="ABC_transp_permease"/>
</dbReference>
<reference evidence="12 13" key="1">
    <citation type="submission" date="2019-03" db="EMBL/GenBank/DDBJ databases">
        <title>Genomic Encyclopedia of Type Strains, Phase IV (KMG-IV): sequencing the most valuable type-strain genomes for metagenomic binning, comparative biology and taxonomic classification.</title>
        <authorList>
            <person name="Goeker M."/>
        </authorList>
    </citation>
    <scope>NUCLEOTIDE SEQUENCE [LARGE SCALE GENOMIC DNA]</scope>
    <source>
        <strain evidence="12 13">LX-B</strain>
    </source>
</reference>
<proteinExistence type="predicted"/>
<evidence type="ECO:0000256" key="10">
    <source>
        <dbReference type="ARBA" id="ARBA00035686"/>
    </source>
</evidence>
<keyword evidence="5 12" id="KW-0762">Sugar transport</keyword>
<dbReference type="PANTHER" id="PTHR32196">
    <property type="entry name" value="ABC TRANSPORTER PERMEASE PROTEIN YPHD-RELATED-RELATED"/>
    <property type="match status" value="1"/>
</dbReference>
<keyword evidence="4" id="KW-0997">Cell inner membrane</keyword>
<comment type="caution">
    <text evidence="12">The sequence shown here is derived from an EMBL/GenBank/DDBJ whole genome shotgun (WGS) entry which is preliminary data.</text>
</comment>
<evidence type="ECO:0000256" key="3">
    <source>
        <dbReference type="ARBA" id="ARBA00022475"/>
    </source>
</evidence>
<evidence type="ECO:0000256" key="9">
    <source>
        <dbReference type="ARBA" id="ARBA00035611"/>
    </source>
</evidence>
<comment type="subcellular location">
    <subcellularLocation>
        <location evidence="1">Cell membrane</location>
        <topology evidence="1">Multi-pass membrane protein</topology>
    </subcellularLocation>
</comment>
<keyword evidence="3" id="KW-1003">Cell membrane</keyword>
<feature type="transmembrane region" description="Helical" evidence="11">
    <location>
        <begin position="110"/>
        <end position="129"/>
    </location>
</feature>
<evidence type="ECO:0000256" key="5">
    <source>
        <dbReference type="ARBA" id="ARBA00022597"/>
    </source>
</evidence>
<sequence length="400" mass="42261">MKTNTALKEHPFFNPERMFKGNLRQYMMIIALIVVIIFFEIVTQGILLKPLNVSNLISQNSYILILAIGMLLCILCCGFIDLSVGSVAAFVGAVSAVLILKMGLPVGLAIFLSLFIGFLIGCLQGFFIAYVGVPAFIATLAGMLAFRGLTMVILQGTSLAPMPESYNFLAAGFVPDIAALPGINLLAVLIGVVASALFIISQMIERSNKKKYQFEVPPLGAFIAKIVVIVCVINAFTYTLAVYKGIPAVLILVTALVLIYSFITNRTIVGRHIYAYGGNPKAAALSGVKTRKILFWVYVNMGVLAALAGIIFTGRLNSATPKAGTNFELDAIAACFIGGASTSGGVGTIVGAIVGGMLMGVLNNGMSILGVSIDWQQAIKGFVLLAAVAFDVLSKAKAKA</sequence>
<feature type="transmembrane region" description="Helical" evidence="11">
    <location>
        <begin position="177"/>
        <end position="200"/>
    </location>
</feature>
<dbReference type="Proteomes" id="UP000295008">
    <property type="component" value="Unassembled WGS sequence"/>
</dbReference>
<dbReference type="RefSeq" id="WP_165908320.1">
    <property type="nucleotide sequence ID" value="NZ_SLUN01000056.1"/>
</dbReference>
<organism evidence="12 13">
    <name type="scientific">Hydrogenispora ethanolica</name>
    <dbReference type="NCBI Taxonomy" id="1082276"/>
    <lineage>
        <taxon>Bacteria</taxon>
        <taxon>Bacillati</taxon>
        <taxon>Bacillota</taxon>
        <taxon>Hydrogenispora</taxon>
    </lineage>
</organism>
<dbReference type="GO" id="GO:0005886">
    <property type="term" value="C:plasma membrane"/>
    <property type="evidence" value="ECO:0007669"/>
    <property type="project" value="UniProtKB-SubCell"/>
</dbReference>
<keyword evidence="13" id="KW-1185">Reference proteome</keyword>
<dbReference type="EMBL" id="SLUN01000056">
    <property type="protein sequence ID" value="TCL55368.1"/>
    <property type="molecule type" value="Genomic_DNA"/>
</dbReference>
<protein>
    <recommendedName>
        <fullName evidence="10">Xylose transport system permease protein XylH</fullName>
    </recommendedName>
</protein>
<keyword evidence="6 11" id="KW-0812">Transmembrane</keyword>
<evidence type="ECO:0000256" key="7">
    <source>
        <dbReference type="ARBA" id="ARBA00022989"/>
    </source>
</evidence>
<dbReference type="NCBIfam" id="NF040906">
    <property type="entry name" value="GguB"/>
    <property type="match status" value="1"/>
</dbReference>
<dbReference type="CDD" id="cd06579">
    <property type="entry name" value="TM_PBP1_transp_AraH_like"/>
    <property type="match status" value="1"/>
</dbReference>
<name>A0A4R1QNM9_HYDET</name>
<feature type="transmembrane region" description="Helical" evidence="11">
    <location>
        <begin position="26"/>
        <end position="48"/>
    </location>
</feature>
<feature type="transmembrane region" description="Helical" evidence="11">
    <location>
        <begin position="331"/>
        <end position="358"/>
    </location>
</feature>
<feature type="transmembrane region" description="Helical" evidence="11">
    <location>
        <begin position="293"/>
        <end position="311"/>
    </location>
</feature>
<evidence type="ECO:0000256" key="8">
    <source>
        <dbReference type="ARBA" id="ARBA00023136"/>
    </source>
</evidence>
<feature type="transmembrane region" description="Helical" evidence="11">
    <location>
        <begin position="87"/>
        <end position="104"/>
    </location>
</feature>
<feature type="transmembrane region" description="Helical" evidence="11">
    <location>
        <begin position="221"/>
        <end position="240"/>
    </location>
</feature>
<evidence type="ECO:0000256" key="6">
    <source>
        <dbReference type="ARBA" id="ARBA00022692"/>
    </source>
</evidence>
<dbReference type="AlphaFoldDB" id="A0A4R1QNM9"/>
<evidence type="ECO:0000313" key="12">
    <source>
        <dbReference type="EMBL" id="TCL55368.1"/>
    </source>
</evidence>
<dbReference type="GO" id="GO:0022857">
    <property type="term" value="F:transmembrane transporter activity"/>
    <property type="evidence" value="ECO:0007669"/>
    <property type="project" value="InterPro"/>
</dbReference>
<comment type="function">
    <text evidence="9">Part of the binding-protein-dependent transport system for D-xylose. Probably responsible for the translocation of the substrate across the membrane.</text>
</comment>
<feature type="transmembrane region" description="Helical" evidence="11">
    <location>
        <begin position="136"/>
        <end position="157"/>
    </location>
</feature>
<dbReference type="Pfam" id="PF02653">
    <property type="entry name" value="BPD_transp_2"/>
    <property type="match status" value="1"/>
</dbReference>
<evidence type="ECO:0000256" key="4">
    <source>
        <dbReference type="ARBA" id="ARBA00022519"/>
    </source>
</evidence>
<evidence type="ECO:0000256" key="2">
    <source>
        <dbReference type="ARBA" id="ARBA00022448"/>
    </source>
</evidence>
<feature type="transmembrane region" description="Helical" evidence="11">
    <location>
        <begin position="246"/>
        <end position="263"/>
    </location>
</feature>
<keyword evidence="2" id="KW-0813">Transport</keyword>
<gene>
    <name evidence="12" type="ORF">EDC14_105620</name>
</gene>
<evidence type="ECO:0000313" key="13">
    <source>
        <dbReference type="Proteomes" id="UP000295008"/>
    </source>
</evidence>
<accession>A0A4R1QNM9</accession>
<keyword evidence="7 11" id="KW-1133">Transmembrane helix</keyword>
<keyword evidence="8 11" id="KW-0472">Membrane</keyword>
<evidence type="ECO:0000256" key="1">
    <source>
        <dbReference type="ARBA" id="ARBA00004651"/>
    </source>
</evidence>
<evidence type="ECO:0000256" key="11">
    <source>
        <dbReference type="SAM" id="Phobius"/>
    </source>
</evidence>
<feature type="transmembrane region" description="Helical" evidence="11">
    <location>
        <begin position="60"/>
        <end position="80"/>
    </location>
</feature>
<dbReference type="PANTHER" id="PTHR32196:SF32">
    <property type="entry name" value="XYLOSE TRANSPORT SYSTEM PERMEASE PROTEIN XYLH"/>
    <property type="match status" value="1"/>
</dbReference>